<accession>T0HQD1</accession>
<evidence type="ECO:0000259" key="2">
    <source>
        <dbReference type="Pfam" id="PF00857"/>
    </source>
</evidence>
<dbReference type="AlphaFoldDB" id="T0HQD1"/>
<evidence type="ECO:0000256" key="1">
    <source>
        <dbReference type="ARBA" id="ARBA00022801"/>
    </source>
</evidence>
<feature type="domain" description="Isochorismatase-like" evidence="2">
    <location>
        <begin position="11"/>
        <end position="184"/>
    </location>
</feature>
<dbReference type="Proteomes" id="UP000015527">
    <property type="component" value="Unassembled WGS sequence"/>
</dbReference>
<keyword evidence="1" id="KW-0378">Hydrolase</keyword>
<evidence type="ECO:0000313" key="4">
    <source>
        <dbReference type="Proteomes" id="UP000015527"/>
    </source>
</evidence>
<name>T0HQD1_9SPHN</name>
<gene>
    <name evidence="3" type="ORF">L284_13105</name>
</gene>
<dbReference type="InterPro" id="IPR050272">
    <property type="entry name" value="Isochorismatase-like_hydrls"/>
</dbReference>
<dbReference type="PANTHER" id="PTHR43540">
    <property type="entry name" value="PEROXYUREIDOACRYLATE/UREIDOACRYLATE AMIDOHYDROLASE-RELATED"/>
    <property type="match status" value="1"/>
</dbReference>
<dbReference type="Gene3D" id="3.40.50.850">
    <property type="entry name" value="Isochorismatase-like"/>
    <property type="match status" value="1"/>
</dbReference>
<dbReference type="eggNOG" id="COG1335">
    <property type="taxonomic scope" value="Bacteria"/>
</dbReference>
<dbReference type="Pfam" id="PF00857">
    <property type="entry name" value="Isochorismatase"/>
    <property type="match status" value="1"/>
</dbReference>
<dbReference type="PANTHER" id="PTHR43540:SF7">
    <property type="entry name" value="ISOCHORISMATASE FAMILY PROTEIN YECD"/>
    <property type="match status" value="1"/>
</dbReference>
<proteinExistence type="predicted"/>
<dbReference type="SUPFAM" id="SSF52499">
    <property type="entry name" value="Isochorismatase-like hydrolases"/>
    <property type="match status" value="1"/>
</dbReference>
<dbReference type="RefSeq" id="WP_021234453.1">
    <property type="nucleotide sequence ID" value="NZ_ATHL01000082.1"/>
</dbReference>
<dbReference type="OrthoDB" id="9807387at2"/>
<dbReference type="InterPro" id="IPR000868">
    <property type="entry name" value="Isochorismatase-like_dom"/>
</dbReference>
<dbReference type="InterPro" id="IPR036380">
    <property type="entry name" value="Isochorismatase-like_sf"/>
</dbReference>
<protein>
    <recommendedName>
        <fullName evidence="2">Isochorismatase-like domain-containing protein</fullName>
    </recommendedName>
</protein>
<keyword evidence="4" id="KW-1185">Reference proteome</keyword>
<sequence>MNATDLDANSTALLLIDLQNFTLDFATHPRTPAECVTGAARLARACRTAGMPVILVRVGHPGSMVPPLAPLLEHPAQAYAIAPDGHTLCAALEVQPQDIIVDKYNWGAFHGTSLDTHLRRRGVTTLIVGGLVLGIGVDTTMREAMALGYDQILAEDTTTSFSAEEHDMILRSIMPRLARIRTVEAIIDAIFSGREDADQTPAKLS</sequence>
<reference evidence="3 4" key="1">
    <citation type="journal article" date="2013" name="Genome Announc.">
        <title>Genome Sequence of Novosphingobium lindaniclasticum LE124T, Isolated from a Hexachlorocyclohexane Dumpsite.</title>
        <authorList>
            <person name="Saxena A."/>
            <person name="Nayyar N."/>
            <person name="Sangwan N."/>
            <person name="Kumari R."/>
            <person name="Khurana J.P."/>
            <person name="Lal R."/>
        </authorList>
    </citation>
    <scope>NUCLEOTIDE SEQUENCE [LARGE SCALE GENOMIC DNA]</scope>
    <source>
        <strain evidence="3 4">LE124</strain>
    </source>
</reference>
<dbReference type="CDD" id="cd00431">
    <property type="entry name" value="cysteine_hydrolases"/>
    <property type="match status" value="1"/>
</dbReference>
<dbReference type="GO" id="GO:0016787">
    <property type="term" value="F:hydrolase activity"/>
    <property type="evidence" value="ECO:0007669"/>
    <property type="project" value="UniProtKB-KW"/>
</dbReference>
<evidence type="ECO:0000313" key="3">
    <source>
        <dbReference type="EMBL" id="EQB14328.1"/>
    </source>
</evidence>
<organism evidence="3 4">
    <name type="scientific">Novosphingobium lindaniclasticum LE124</name>
    <dbReference type="NCBI Taxonomy" id="1096930"/>
    <lineage>
        <taxon>Bacteria</taxon>
        <taxon>Pseudomonadati</taxon>
        <taxon>Pseudomonadota</taxon>
        <taxon>Alphaproteobacteria</taxon>
        <taxon>Sphingomonadales</taxon>
        <taxon>Sphingomonadaceae</taxon>
        <taxon>Novosphingobium</taxon>
    </lineage>
</organism>
<comment type="caution">
    <text evidence="3">The sequence shown here is derived from an EMBL/GenBank/DDBJ whole genome shotgun (WGS) entry which is preliminary data.</text>
</comment>
<dbReference type="EMBL" id="ATHL01000082">
    <property type="protein sequence ID" value="EQB14328.1"/>
    <property type="molecule type" value="Genomic_DNA"/>
</dbReference>
<dbReference type="PATRIC" id="fig|1096930.3.peg.2613"/>